<protein>
    <submittedName>
        <fullName evidence="1">Uncharacterized protein</fullName>
    </submittedName>
</protein>
<sequence>MVHLIYCDNVGKKGERVLDKILEGTKTMVVRGAAGRKIPHSRVFVGERLYFMEKGSALITATAIVKNVQNYIKLTDEEITKILEENQGMLNLSEKQKVRWHKKCLCLVEFEDVEKIEPLDFDHQGNMDDWLIIEKIEDVVVGTSIPYDYKKSALKVTRN</sequence>
<organism evidence="1 2">
    <name type="scientific">Bariatricus massiliensis</name>
    <dbReference type="NCBI Taxonomy" id="1745713"/>
    <lineage>
        <taxon>Bacteria</taxon>
        <taxon>Bacillati</taxon>
        <taxon>Bacillota</taxon>
        <taxon>Clostridia</taxon>
        <taxon>Lachnospirales</taxon>
        <taxon>Lachnospiraceae</taxon>
        <taxon>Bariatricus</taxon>
    </lineage>
</organism>
<accession>A0ABS8DGE9</accession>
<dbReference type="EMBL" id="JAJCIS010000003">
    <property type="protein sequence ID" value="MCB7387289.1"/>
    <property type="molecule type" value="Genomic_DNA"/>
</dbReference>
<evidence type="ECO:0000313" key="2">
    <source>
        <dbReference type="Proteomes" id="UP001299546"/>
    </source>
</evidence>
<reference evidence="1 2" key="1">
    <citation type="submission" date="2021-10" db="EMBL/GenBank/DDBJ databases">
        <title>Collection of gut derived symbiotic bacterial strains cultured from healthy donors.</title>
        <authorList>
            <person name="Lin H."/>
            <person name="Littmann E."/>
            <person name="Kohout C."/>
            <person name="Pamer E.G."/>
        </authorList>
    </citation>
    <scope>NUCLEOTIDE SEQUENCE [LARGE SCALE GENOMIC DNA]</scope>
    <source>
        <strain evidence="1 2">DFI.1.165</strain>
    </source>
</reference>
<evidence type="ECO:0000313" key="1">
    <source>
        <dbReference type="EMBL" id="MCB7387289.1"/>
    </source>
</evidence>
<keyword evidence="2" id="KW-1185">Reference proteome</keyword>
<gene>
    <name evidence="1" type="ORF">LIZ65_08305</name>
</gene>
<dbReference type="RefSeq" id="WP_066734198.1">
    <property type="nucleotide sequence ID" value="NZ_JAJCIQ010000003.1"/>
</dbReference>
<comment type="caution">
    <text evidence="1">The sequence shown here is derived from an EMBL/GenBank/DDBJ whole genome shotgun (WGS) entry which is preliminary data.</text>
</comment>
<proteinExistence type="predicted"/>
<name>A0ABS8DGE9_9FIRM</name>
<dbReference type="Proteomes" id="UP001299546">
    <property type="component" value="Unassembled WGS sequence"/>
</dbReference>